<feature type="compositionally biased region" description="Polar residues" evidence="4">
    <location>
        <begin position="789"/>
        <end position="798"/>
    </location>
</feature>
<dbReference type="PROSITE" id="PS50002">
    <property type="entry name" value="SH3"/>
    <property type="match status" value="1"/>
</dbReference>
<dbReference type="GO" id="GO:0005829">
    <property type="term" value="C:cytosol"/>
    <property type="evidence" value="ECO:0007669"/>
    <property type="project" value="GOC"/>
</dbReference>
<dbReference type="GO" id="GO:0055037">
    <property type="term" value="C:recycling endosome"/>
    <property type="evidence" value="ECO:0007669"/>
    <property type="project" value="TreeGrafter"/>
</dbReference>
<dbReference type="CDD" id="cd09535">
    <property type="entry name" value="SAM_BOI-like_fungal"/>
    <property type="match status" value="1"/>
</dbReference>
<dbReference type="GO" id="GO:0001881">
    <property type="term" value="P:receptor recycling"/>
    <property type="evidence" value="ECO:0007669"/>
    <property type="project" value="TreeGrafter"/>
</dbReference>
<reference evidence="8 9" key="1">
    <citation type="journal article" date="2019" name="Front. Genet.">
        <title>Whole-Genome Sequencing of the Opportunistic Yeast Pathogen Candida inconspicua Uncovers Its Hybrid Origin.</title>
        <authorList>
            <person name="Mixao V."/>
            <person name="Hansen A.P."/>
            <person name="Saus E."/>
            <person name="Boekhout T."/>
            <person name="Lass-Florl C."/>
            <person name="Gabaldon T."/>
        </authorList>
    </citation>
    <scope>NUCLEOTIDE SEQUENCE [LARGE SCALE GENOMIC DNA]</scope>
    <source>
        <strain evidence="8 9">CBS 180</strain>
    </source>
</reference>
<proteinExistence type="predicted"/>
<dbReference type="InterPro" id="IPR045188">
    <property type="entry name" value="Boi1/Boi2-like"/>
</dbReference>
<dbReference type="SUPFAM" id="SSF50729">
    <property type="entry name" value="PH domain-like"/>
    <property type="match status" value="1"/>
</dbReference>
<feature type="region of interest" description="Disordered" evidence="4">
    <location>
        <begin position="245"/>
        <end position="309"/>
    </location>
</feature>
<dbReference type="AlphaFoldDB" id="A0A4V4NFM1"/>
<comment type="caution">
    <text evidence="8">The sequence shown here is derived from an EMBL/GenBank/DDBJ whole genome shotgun (WGS) entry which is preliminary data.</text>
</comment>
<dbReference type="GO" id="GO:0007032">
    <property type="term" value="P:endosome organization"/>
    <property type="evidence" value="ECO:0007669"/>
    <property type="project" value="TreeGrafter"/>
</dbReference>
<dbReference type="InterPro" id="IPR001849">
    <property type="entry name" value="PH_domain"/>
</dbReference>
<dbReference type="InterPro" id="IPR011993">
    <property type="entry name" value="PH-like_dom_sf"/>
</dbReference>
<evidence type="ECO:0000256" key="4">
    <source>
        <dbReference type="SAM" id="MobiDB-lite"/>
    </source>
</evidence>
<dbReference type="PANTHER" id="PTHR22902:SF27">
    <property type="entry name" value="PLECKSTRIN HOMOLOGY DOMAIN-CONTAINING FAMILY A MEMBER 3"/>
    <property type="match status" value="1"/>
</dbReference>
<dbReference type="GO" id="GO:0005769">
    <property type="term" value="C:early endosome"/>
    <property type="evidence" value="ECO:0007669"/>
    <property type="project" value="TreeGrafter"/>
</dbReference>
<evidence type="ECO:0000256" key="1">
    <source>
        <dbReference type="ARBA" id="ARBA00022443"/>
    </source>
</evidence>
<keyword evidence="9" id="KW-1185">Reference proteome</keyword>
<dbReference type="InterPro" id="IPR001452">
    <property type="entry name" value="SH3_domain"/>
</dbReference>
<dbReference type="InterPro" id="IPR013761">
    <property type="entry name" value="SAM/pointed_sf"/>
</dbReference>
<evidence type="ECO:0000256" key="3">
    <source>
        <dbReference type="PROSITE-ProRule" id="PRU00192"/>
    </source>
</evidence>
<dbReference type="Proteomes" id="UP000307173">
    <property type="component" value="Unassembled WGS sequence"/>
</dbReference>
<dbReference type="SUPFAM" id="SSF50044">
    <property type="entry name" value="SH3-domain"/>
    <property type="match status" value="1"/>
</dbReference>
<dbReference type="PROSITE" id="PS50105">
    <property type="entry name" value="SAM_DOMAIN"/>
    <property type="match status" value="1"/>
</dbReference>
<dbReference type="CDD" id="cd13316">
    <property type="entry name" value="PH_Boi"/>
    <property type="match status" value="1"/>
</dbReference>
<evidence type="ECO:0000256" key="2">
    <source>
        <dbReference type="ARBA" id="ARBA00022553"/>
    </source>
</evidence>
<name>A0A4V4NFM1_9ASCO</name>
<dbReference type="InterPro" id="IPR036028">
    <property type="entry name" value="SH3-like_dom_sf"/>
</dbReference>
<dbReference type="PANTHER" id="PTHR22902">
    <property type="entry name" value="SESQUIPEDALIAN"/>
    <property type="match status" value="1"/>
</dbReference>
<feature type="domain" description="SAM" evidence="7">
    <location>
        <begin position="181"/>
        <end position="244"/>
    </location>
</feature>
<feature type="domain" description="SH3" evidence="5">
    <location>
        <begin position="13"/>
        <end position="77"/>
    </location>
</feature>
<keyword evidence="1 3" id="KW-0728">SH3 domain</keyword>
<feature type="region of interest" description="Disordered" evidence="4">
    <location>
        <begin position="82"/>
        <end position="117"/>
    </location>
</feature>
<feature type="region of interest" description="Disordered" evidence="4">
    <location>
        <begin position="485"/>
        <end position="505"/>
    </location>
</feature>
<dbReference type="FunFam" id="2.30.29.30:FF:000230">
    <property type="entry name" value="Polarized growth protein (Boi2)"/>
    <property type="match status" value="1"/>
</dbReference>
<dbReference type="GO" id="GO:0005802">
    <property type="term" value="C:trans-Golgi network"/>
    <property type="evidence" value="ECO:0007669"/>
    <property type="project" value="TreeGrafter"/>
</dbReference>
<dbReference type="Gene3D" id="1.10.150.50">
    <property type="entry name" value="Transcription Factor, Ets-1"/>
    <property type="match status" value="1"/>
</dbReference>
<evidence type="ECO:0000259" key="6">
    <source>
        <dbReference type="PROSITE" id="PS50003"/>
    </source>
</evidence>
<feature type="domain" description="PH" evidence="6">
    <location>
        <begin position="539"/>
        <end position="659"/>
    </location>
</feature>
<dbReference type="GO" id="GO:0042147">
    <property type="term" value="P:retrograde transport, endosome to Golgi"/>
    <property type="evidence" value="ECO:0007669"/>
    <property type="project" value="TreeGrafter"/>
</dbReference>
<dbReference type="Gene3D" id="2.30.30.40">
    <property type="entry name" value="SH3 Domains"/>
    <property type="match status" value="1"/>
</dbReference>
<dbReference type="SMART" id="SM00454">
    <property type="entry name" value="SAM"/>
    <property type="match status" value="1"/>
</dbReference>
<feature type="compositionally biased region" description="Polar residues" evidence="4">
    <location>
        <begin position="381"/>
        <end position="405"/>
    </location>
</feature>
<keyword evidence="2" id="KW-0597">Phosphoprotein</keyword>
<gene>
    <name evidence="8" type="ORF">CANINC_002803</name>
</gene>
<dbReference type="Pfam" id="PF14604">
    <property type="entry name" value="SH3_9"/>
    <property type="match status" value="1"/>
</dbReference>
<dbReference type="SMART" id="SM00233">
    <property type="entry name" value="PH"/>
    <property type="match status" value="1"/>
</dbReference>
<evidence type="ECO:0000259" key="7">
    <source>
        <dbReference type="PROSITE" id="PS50105"/>
    </source>
</evidence>
<protein>
    <recommendedName>
        <fullName evidence="10">Protein BOI2</fullName>
    </recommendedName>
</protein>
<feature type="compositionally biased region" description="Basic residues" evidence="4">
    <location>
        <begin position="799"/>
        <end position="810"/>
    </location>
</feature>
<organism evidence="8 9">
    <name type="scientific">Pichia inconspicua</name>
    <dbReference type="NCBI Taxonomy" id="52247"/>
    <lineage>
        <taxon>Eukaryota</taxon>
        <taxon>Fungi</taxon>
        <taxon>Dikarya</taxon>
        <taxon>Ascomycota</taxon>
        <taxon>Saccharomycotina</taxon>
        <taxon>Pichiomycetes</taxon>
        <taxon>Pichiales</taxon>
        <taxon>Pichiaceae</taxon>
        <taxon>Pichia</taxon>
    </lineage>
</organism>
<dbReference type="PROSITE" id="PS50003">
    <property type="entry name" value="PH_DOMAIN"/>
    <property type="match status" value="1"/>
</dbReference>
<accession>A0A4V4NFM1</accession>
<dbReference type="Gene3D" id="2.30.29.30">
    <property type="entry name" value="Pleckstrin-homology domain (PH domain)/Phosphotyrosine-binding domain (PTB)"/>
    <property type="match status" value="1"/>
</dbReference>
<feature type="compositionally biased region" description="Polar residues" evidence="4">
    <location>
        <begin position="93"/>
        <end position="116"/>
    </location>
</feature>
<dbReference type="SMART" id="SM00326">
    <property type="entry name" value="SH3"/>
    <property type="match status" value="1"/>
</dbReference>
<dbReference type="Pfam" id="PF07647">
    <property type="entry name" value="SAM_2"/>
    <property type="match status" value="1"/>
</dbReference>
<dbReference type="STRING" id="52247.A0A4V4NFM1"/>
<evidence type="ECO:0000313" key="9">
    <source>
        <dbReference type="Proteomes" id="UP000307173"/>
    </source>
</evidence>
<feature type="region of interest" description="Disordered" evidence="4">
    <location>
        <begin position="774"/>
        <end position="810"/>
    </location>
</feature>
<dbReference type="SUPFAM" id="SSF47769">
    <property type="entry name" value="SAM/Pointed domain"/>
    <property type="match status" value="1"/>
</dbReference>
<dbReference type="OrthoDB" id="73680at2759"/>
<dbReference type="EMBL" id="SELW01000465">
    <property type="protein sequence ID" value="TID26214.1"/>
    <property type="molecule type" value="Genomic_DNA"/>
</dbReference>
<sequence length="810" mass="89816">MSYDPDMDTSSSSHTQLYVVIKSFKARLDDELTINEGDIVDLISDDSEFDDGWYMGKNLTTGKVGLYPKVFTQIQKDNISSKPSLLRSRSRRTTQNSPVSNVFGNSNTSKNNLYNDSQSIMNASNSSASSIPQTVVNDRNSNVNRYVNDIDIALRELNVKEHLAVSDTHVHVNEGLNVIGWTPAQVAEHFAQIVDDETASKFIIHKISGKILLELQLSHLKELDIDSFGTRYEIFREIEALRTSKPTSTPTEFSNQSQFSDSPTVNSSFDSNKQRFSYKQTPHFQNNDYSRFPRSTPPPLPLANSYETPNNRHSIIDEIQLNSRQNLSPSPSNPVIEEQFASPRRAPKPPSYPSPVANNPTKFGIRSPEKSKFGNDILPALSNQAHQRNSSTGNASSIYVDTASPSRRHSSIISDTLEPLMSKSKFLGRNQSSSNEDSKESISSLSVAIKPASDRRSVSAKEFQQILKNKDVTKRIHSDIPSISTNVTKVDQPNTSSPPALQSRSTFRNLVSNTRNSKSNTSAFQEGIRSITPDEALANADYSGWMFKRGNLTIGSWKHRFFTLHGTRLSYYVTTKDNREKGLIDITAHRVLPATEAEDKISAVYAASAGYGRFCFKLVPPAPGSRSGLTFTQQKVHYFAVETREEMRSWMSALMKATIELDESIPAISSCVTPTIPLQKAQELMAVARENARENFDNLQKLRIENKGFDITSDENSVDSPKSPINGMSTPYMMTSGILNSVSSGLNGSSTTLENTPARMSSVKSHAPVVTKLDAASGNNTDGVFEQPPSLTKSQSFSKRLRSIRRSNKD</sequence>
<feature type="region of interest" description="Disordered" evidence="4">
    <location>
        <begin position="322"/>
        <end position="416"/>
    </location>
</feature>
<dbReference type="Pfam" id="PF00169">
    <property type="entry name" value="PH"/>
    <property type="match status" value="1"/>
</dbReference>
<evidence type="ECO:0000313" key="8">
    <source>
        <dbReference type="EMBL" id="TID26214.1"/>
    </source>
</evidence>
<feature type="compositionally biased region" description="Polar residues" evidence="4">
    <location>
        <begin position="245"/>
        <end position="289"/>
    </location>
</feature>
<evidence type="ECO:0008006" key="10">
    <source>
        <dbReference type="Google" id="ProtNLM"/>
    </source>
</evidence>
<evidence type="ECO:0000259" key="5">
    <source>
        <dbReference type="PROSITE" id="PS50002"/>
    </source>
</evidence>
<dbReference type="InterPro" id="IPR001660">
    <property type="entry name" value="SAM"/>
</dbReference>